<dbReference type="EMBL" id="GL883103">
    <property type="protein sequence ID" value="EGG07842.1"/>
    <property type="molecule type" value="Genomic_DNA"/>
</dbReference>
<protein>
    <submittedName>
        <fullName evidence="2">Uncharacterized protein</fullName>
    </submittedName>
</protein>
<gene>
    <name evidence="2" type="ORF">MELLADRAFT_105505</name>
</gene>
<accession>F4RIF6</accession>
<name>F4RIF6_MELLP</name>
<dbReference type="GeneID" id="18922629"/>
<dbReference type="VEuPathDB" id="FungiDB:MELLADRAFT_105505"/>
<evidence type="ECO:0000256" key="1">
    <source>
        <dbReference type="SAM" id="Coils"/>
    </source>
</evidence>
<evidence type="ECO:0000313" key="3">
    <source>
        <dbReference type="Proteomes" id="UP000001072"/>
    </source>
</evidence>
<dbReference type="KEGG" id="mlr:MELLADRAFT_105505"/>
<dbReference type="HOGENOM" id="CLU_1310379_0_0_1"/>
<proteinExistence type="predicted"/>
<sequence length="210" mass="23579">MYSNKFKESLLPAENSELKMKHTSLPDIKHMASIFPASKAKYFHFHPDPAHNSYYPSNKEVLSDELEDSNVKSVTNTPISNDILKDVESCFQTQIRTLQANLAKSITNLTKFKNELHQLMPMRLNNLKKAMDDINVINQKLDELHGQLGGVDGETPRSEILIEGSQGFLAKLYHLKQSCPSQWVALEPLEVGLIFVIVIRFVASAAPGCL</sequence>
<dbReference type="AlphaFoldDB" id="F4RIF6"/>
<reference evidence="3" key="1">
    <citation type="journal article" date="2011" name="Proc. Natl. Acad. Sci. U.S.A.">
        <title>Obligate biotrophy features unraveled by the genomic analysis of rust fungi.</title>
        <authorList>
            <person name="Duplessis S."/>
            <person name="Cuomo C.A."/>
            <person name="Lin Y.-C."/>
            <person name="Aerts A."/>
            <person name="Tisserant E."/>
            <person name="Veneault-Fourrey C."/>
            <person name="Joly D.L."/>
            <person name="Hacquard S."/>
            <person name="Amselem J."/>
            <person name="Cantarel B.L."/>
            <person name="Chiu R."/>
            <person name="Coutinho P.M."/>
            <person name="Feau N."/>
            <person name="Field M."/>
            <person name="Frey P."/>
            <person name="Gelhaye E."/>
            <person name="Goldberg J."/>
            <person name="Grabherr M.G."/>
            <person name="Kodira C.D."/>
            <person name="Kohler A."/>
            <person name="Kuees U."/>
            <person name="Lindquist E.A."/>
            <person name="Lucas S.M."/>
            <person name="Mago R."/>
            <person name="Mauceli E."/>
            <person name="Morin E."/>
            <person name="Murat C."/>
            <person name="Pangilinan J.L."/>
            <person name="Park R."/>
            <person name="Pearson M."/>
            <person name="Quesneville H."/>
            <person name="Rouhier N."/>
            <person name="Sakthikumar S."/>
            <person name="Salamov A.A."/>
            <person name="Schmutz J."/>
            <person name="Selles B."/>
            <person name="Shapiro H."/>
            <person name="Tanguay P."/>
            <person name="Tuskan G.A."/>
            <person name="Henrissat B."/>
            <person name="Van de Peer Y."/>
            <person name="Rouze P."/>
            <person name="Ellis J.G."/>
            <person name="Dodds P.N."/>
            <person name="Schein J.E."/>
            <person name="Zhong S."/>
            <person name="Hamelin R.C."/>
            <person name="Grigoriev I.V."/>
            <person name="Szabo L.J."/>
            <person name="Martin F."/>
        </authorList>
    </citation>
    <scope>NUCLEOTIDE SEQUENCE [LARGE SCALE GENOMIC DNA]</scope>
    <source>
        <strain evidence="3">98AG31 / pathotype 3-4-7</strain>
    </source>
</reference>
<feature type="coiled-coil region" evidence="1">
    <location>
        <begin position="95"/>
        <end position="147"/>
    </location>
</feature>
<dbReference type="InParanoid" id="F4RIF6"/>
<keyword evidence="1" id="KW-0175">Coiled coil</keyword>
<dbReference type="Proteomes" id="UP000001072">
    <property type="component" value="Unassembled WGS sequence"/>
</dbReference>
<keyword evidence="3" id="KW-1185">Reference proteome</keyword>
<organism evidence="3">
    <name type="scientific">Melampsora larici-populina (strain 98AG31 / pathotype 3-4-7)</name>
    <name type="common">Poplar leaf rust fungus</name>
    <dbReference type="NCBI Taxonomy" id="747676"/>
    <lineage>
        <taxon>Eukaryota</taxon>
        <taxon>Fungi</taxon>
        <taxon>Dikarya</taxon>
        <taxon>Basidiomycota</taxon>
        <taxon>Pucciniomycotina</taxon>
        <taxon>Pucciniomycetes</taxon>
        <taxon>Pucciniales</taxon>
        <taxon>Melampsoraceae</taxon>
        <taxon>Melampsora</taxon>
    </lineage>
</organism>
<evidence type="ECO:0000313" key="2">
    <source>
        <dbReference type="EMBL" id="EGG07842.1"/>
    </source>
</evidence>
<dbReference type="RefSeq" id="XP_007409174.1">
    <property type="nucleotide sequence ID" value="XM_007409112.1"/>
</dbReference>